<comment type="caution">
    <text evidence="1">The sequence shown here is derived from an EMBL/GenBank/DDBJ whole genome shotgun (WGS) entry which is preliminary data.</text>
</comment>
<protein>
    <submittedName>
        <fullName evidence="1">Uncharacterized protein</fullName>
    </submittedName>
</protein>
<accession>A0ABR9EAG9</accession>
<name>A0ABR9EAG9_9GAMM</name>
<organism evidence="1 2">
    <name type="scientific">Pseudoalteromonas aurantia 208</name>
    <dbReference type="NCBI Taxonomy" id="1314867"/>
    <lineage>
        <taxon>Bacteria</taxon>
        <taxon>Pseudomonadati</taxon>
        <taxon>Pseudomonadota</taxon>
        <taxon>Gammaproteobacteria</taxon>
        <taxon>Alteromonadales</taxon>
        <taxon>Pseudoalteromonadaceae</taxon>
        <taxon>Pseudoalteromonas</taxon>
    </lineage>
</organism>
<dbReference type="EMBL" id="AQGV01000012">
    <property type="protein sequence ID" value="MBE0367963.1"/>
    <property type="molecule type" value="Genomic_DNA"/>
</dbReference>
<reference evidence="1 2" key="1">
    <citation type="submission" date="2015-03" db="EMBL/GenBank/DDBJ databases">
        <title>Genome sequence of Pseudoalteromonas aurantia.</title>
        <authorList>
            <person name="Xie B.-B."/>
            <person name="Rong J.-C."/>
            <person name="Qin Q.-L."/>
            <person name="Zhang Y.-Z."/>
        </authorList>
    </citation>
    <scope>NUCLEOTIDE SEQUENCE [LARGE SCALE GENOMIC DNA]</scope>
    <source>
        <strain evidence="1 2">208</strain>
    </source>
</reference>
<evidence type="ECO:0000313" key="1">
    <source>
        <dbReference type="EMBL" id="MBE0367963.1"/>
    </source>
</evidence>
<gene>
    <name evidence="1" type="ORF">PAUR_a1449</name>
</gene>
<dbReference type="Proteomes" id="UP000615755">
    <property type="component" value="Unassembled WGS sequence"/>
</dbReference>
<keyword evidence="2" id="KW-1185">Reference proteome</keyword>
<proteinExistence type="predicted"/>
<evidence type="ECO:0000313" key="2">
    <source>
        <dbReference type="Proteomes" id="UP000615755"/>
    </source>
</evidence>
<sequence>MCVLLIGVSPQVFAESQSHQSHQTHQRYGTHGMVLFTDDQENIYASHLPLYSTPHDYQIIYQIIVPNEQQVLAELRQGMVTLLPSKFDLNRLVTKEVFTIGADFYTGHFERGGIHFDKTNIDFHKAILVEPITRNYQSQNQVFYNVKLNNHTDLVVHKIQQPPSFDAIAIMQNDKEHKQTMYQCNKPKVLSHVVISNALEQCGIKNIRYLETQDFTL</sequence>